<organism evidence="3">
    <name type="scientific">Arthrobacter sp. 68b</name>
    <dbReference type="NCBI Taxonomy" id="311808"/>
    <lineage>
        <taxon>Bacteria</taxon>
        <taxon>Bacillati</taxon>
        <taxon>Actinomycetota</taxon>
        <taxon>Actinomycetes</taxon>
        <taxon>Micrococcales</taxon>
        <taxon>Micrococcaceae</taxon>
        <taxon>Arthrobacter</taxon>
    </lineage>
</organism>
<dbReference type="SMART" id="SM00903">
    <property type="entry name" value="Flavin_Reduct"/>
    <property type="match status" value="1"/>
</dbReference>
<evidence type="ECO:0000259" key="2">
    <source>
        <dbReference type="SMART" id="SM00903"/>
    </source>
</evidence>
<dbReference type="InterPro" id="IPR012349">
    <property type="entry name" value="Split_barrel_FMN-bd"/>
</dbReference>
<dbReference type="PANTHER" id="PTHR30466:SF1">
    <property type="entry name" value="FMN REDUCTASE (NADH) RUTF"/>
    <property type="match status" value="1"/>
</dbReference>
<dbReference type="RefSeq" id="WP_173160776.1">
    <property type="nucleotide sequence ID" value="NZ_KJ410765.1"/>
</dbReference>
<accession>A0A0F7G1D9</accession>
<dbReference type="Pfam" id="PF01613">
    <property type="entry name" value="Flavin_Reduct"/>
    <property type="match status" value="1"/>
</dbReference>
<evidence type="ECO:0000313" key="3">
    <source>
        <dbReference type="EMBL" id="AKG47384.1"/>
    </source>
</evidence>
<dbReference type="PANTHER" id="PTHR30466">
    <property type="entry name" value="FLAVIN REDUCTASE"/>
    <property type="match status" value="1"/>
</dbReference>
<dbReference type="EMBL" id="KJ410765">
    <property type="protein sequence ID" value="AKG47384.1"/>
    <property type="molecule type" value="Genomic_DNA"/>
</dbReference>
<dbReference type="GO" id="GO:0042602">
    <property type="term" value="F:riboflavin reductase (NADPH) activity"/>
    <property type="evidence" value="ECO:0007669"/>
    <property type="project" value="TreeGrafter"/>
</dbReference>
<reference evidence="3" key="1">
    <citation type="journal article" date="2011" name="Biologija">
        <title>Analysis of phthalate degradation operon from Arthrobacter sp. 68b.</title>
        <authorList>
            <person name="Stanislauskiene R."/>
            <person name="Rudenkov M."/>
            <person name="Karvelis L."/>
            <person name="Gasparaviciute R."/>
            <person name="Meskiene R."/>
            <person name="Casaite V."/>
            <person name="Meskys R."/>
        </authorList>
    </citation>
    <scope>NUCLEOTIDE SEQUENCE</scope>
    <source>
        <strain evidence="3">68b</strain>
        <plasmid evidence="3">p2MP</plasmid>
    </source>
</reference>
<sequence>MLSSNTTNSHGSKHLTGIDLEELQTLFRRAMAGVATPVSVVTAIKDGKAHGTTVSAFASLSLNPPMVMVALDRNSDLLSILRETGEYGVNLLGVEHSEWASAFARKGPDKFTGIPWTVENGLPRLVGSTWLACSVESLVDGGDHVIVLGSVLNVDLSDNKPLTYCQRTFGTHAPIGV</sequence>
<keyword evidence="1" id="KW-0560">Oxidoreductase</keyword>
<protein>
    <submittedName>
        <fullName evidence="3">Putative oxidoreductase</fullName>
    </submittedName>
</protein>
<geneLocation type="plasmid" evidence="3">
    <name>p2MP</name>
</geneLocation>
<dbReference type="AlphaFoldDB" id="A0A0F7G1D9"/>
<name>A0A0F7G1D9_9MICC</name>
<dbReference type="InterPro" id="IPR050268">
    <property type="entry name" value="NADH-dep_flavin_reductase"/>
</dbReference>
<dbReference type="Gene3D" id="2.30.110.10">
    <property type="entry name" value="Electron Transport, Fmn-binding Protein, Chain A"/>
    <property type="match status" value="1"/>
</dbReference>
<dbReference type="GO" id="GO:0010181">
    <property type="term" value="F:FMN binding"/>
    <property type="evidence" value="ECO:0007669"/>
    <property type="project" value="InterPro"/>
</dbReference>
<evidence type="ECO:0000256" key="1">
    <source>
        <dbReference type="ARBA" id="ARBA00023002"/>
    </source>
</evidence>
<feature type="domain" description="Flavin reductase like" evidence="2">
    <location>
        <begin position="31"/>
        <end position="171"/>
    </location>
</feature>
<keyword evidence="3" id="KW-0614">Plasmid</keyword>
<reference evidence="3" key="2">
    <citation type="submission" date="2014-02" db="EMBL/GenBank/DDBJ databases">
        <title>Plasmid-mediated 2-methylpyridine and pyridine degradation in Arthrobacter sp. 68b.</title>
        <authorList>
            <person name="Stanislauskiene R."/>
            <person name="Rutkiene R."/>
            <person name="Gasparaviciute R."/>
            <person name="Meskiene R."/>
            <person name="Bachamatova I."/>
            <person name="Marcinkeviciene L."/>
            <person name="Meskys R."/>
        </authorList>
    </citation>
    <scope>NUCLEOTIDE SEQUENCE</scope>
    <source>
        <strain evidence="3">68b</strain>
        <plasmid evidence="3">p2MP</plasmid>
    </source>
</reference>
<dbReference type="SUPFAM" id="SSF50475">
    <property type="entry name" value="FMN-binding split barrel"/>
    <property type="match status" value="1"/>
</dbReference>
<proteinExistence type="predicted"/>
<dbReference type="InterPro" id="IPR002563">
    <property type="entry name" value="Flavin_Rdtase-like_dom"/>
</dbReference>
<dbReference type="SMR" id="A0A0F7G1D9"/>